<proteinExistence type="predicted"/>
<gene>
    <name evidence="2" type="ORF">BHR79_02345</name>
    <name evidence="3" type="ORF">EFE40_00440</name>
    <name evidence="4" type="ORF">SAMN04515625_0295</name>
</gene>
<evidence type="ECO:0000313" key="5">
    <source>
        <dbReference type="Proteomes" id="UP000186879"/>
    </source>
</evidence>
<evidence type="ECO:0000313" key="2">
    <source>
        <dbReference type="EMBL" id="APH38440.1"/>
    </source>
</evidence>
<dbReference type="KEGG" id="mhaz:BHR79_02345"/>
<evidence type="ECO:0000313" key="7">
    <source>
        <dbReference type="Proteomes" id="UP000267921"/>
    </source>
</evidence>
<feature type="transmembrane region" description="Helical" evidence="1">
    <location>
        <begin position="45"/>
        <end position="70"/>
    </location>
</feature>
<dbReference type="EMBL" id="CP017921">
    <property type="protein sequence ID" value="APH38440.1"/>
    <property type="molecule type" value="Genomic_DNA"/>
</dbReference>
<dbReference type="Proteomes" id="UP000198669">
    <property type="component" value="Unassembled WGS sequence"/>
</dbReference>
<dbReference type="STRING" id="2177.BHR79_02345"/>
<feature type="transmembrane region" description="Helical" evidence="1">
    <location>
        <begin position="131"/>
        <end position="149"/>
    </location>
</feature>
<keyword evidence="1" id="KW-0812">Transmembrane</keyword>
<feature type="transmembrane region" description="Helical" evidence="1">
    <location>
        <begin position="12"/>
        <end position="33"/>
    </location>
</feature>
<feature type="transmembrane region" description="Helical" evidence="1">
    <location>
        <begin position="161"/>
        <end position="187"/>
    </location>
</feature>
<sequence length="261" mass="29167">MISGDKRIKKLHLLIAFVATYFAIWLPDIQGVLGMENVNISSTLVFGTLNGLLLGPIYGAIVSLAAISVHRIAHVDMLLNNPFYLISPLFLASASFVAGLAIAGKKKKAIILPCLLIAAWFATEVGREIFYYPWLHILSIAFFLTFTRIENKISFFSKNKGYLYLFACSLLAVSTDHLAGSLSALFIFDLGSSMYKEVIFIYPLERILIATISALIFYAFIVWINLLKANASVLNENEEHNVKDVMDYINSEVKDIIEKEK</sequence>
<evidence type="ECO:0008006" key="8">
    <source>
        <dbReference type="Google" id="ProtNLM"/>
    </source>
</evidence>
<keyword evidence="1" id="KW-0472">Membrane</keyword>
<dbReference type="Proteomes" id="UP000186879">
    <property type="component" value="Chromosome"/>
</dbReference>
<dbReference type="EMBL" id="RJJG01000001">
    <property type="protein sequence ID" value="RNI10686.1"/>
    <property type="molecule type" value="Genomic_DNA"/>
</dbReference>
<dbReference type="RefSeq" id="WP_072560818.1">
    <property type="nucleotide sequence ID" value="NZ_CP017921.1"/>
</dbReference>
<accession>A0A1L3Q0P5</accession>
<keyword evidence="5" id="KW-1185">Reference proteome</keyword>
<protein>
    <recommendedName>
        <fullName evidence="8">ECF transporter S component</fullName>
    </recommendedName>
</protein>
<feature type="transmembrane region" description="Helical" evidence="1">
    <location>
        <begin position="207"/>
        <end position="227"/>
    </location>
</feature>
<dbReference type="Proteomes" id="UP000267921">
    <property type="component" value="Unassembled WGS sequence"/>
</dbReference>
<feature type="transmembrane region" description="Helical" evidence="1">
    <location>
        <begin position="82"/>
        <end position="102"/>
    </location>
</feature>
<reference evidence="3 7" key="3">
    <citation type="submission" date="2018-10" db="EMBL/GenBank/DDBJ databases">
        <title>Cultivation of a novel Methanohalophilus strain from Kebrit Deep of the Red Sea and a genomic comparison of members of the genus Methanohalophilus.</title>
        <authorList>
            <person name="Guan Y."/>
            <person name="Ngugi D.K."/>
            <person name="Stingl U."/>
        </authorList>
    </citation>
    <scope>NUCLEOTIDE SEQUENCE [LARGE SCALE GENOMIC DNA]</scope>
    <source>
        <strain evidence="3 7">DSM 3094</strain>
    </source>
</reference>
<dbReference type="EMBL" id="FNMU01000001">
    <property type="protein sequence ID" value="SDW07993.1"/>
    <property type="molecule type" value="Genomic_DNA"/>
</dbReference>
<name>A0A1L3Q0P5_9EURY</name>
<keyword evidence="1" id="KW-1133">Transmembrane helix</keyword>
<dbReference type="OrthoDB" id="65647at2157"/>
<reference evidence="4 6" key="2">
    <citation type="submission" date="2016-10" db="EMBL/GenBank/DDBJ databases">
        <authorList>
            <person name="de Groot N.N."/>
        </authorList>
    </citation>
    <scope>NUCLEOTIDE SEQUENCE [LARGE SCALE GENOMIC DNA]</scope>
    <source>
        <strain evidence="4 6">Z-7982</strain>
    </source>
</reference>
<organism evidence="2 5">
    <name type="scientific">Methanohalophilus halophilus</name>
    <dbReference type="NCBI Taxonomy" id="2177"/>
    <lineage>
        <taxon>Archaea</taxon>
        <taxon>Methanobacteriati</taxon>
        <taxon>Methanobacteriota</taxon>
        <taxon>Stenosarchaea group</taxon>
        <taxon>Methanomicrobia</taxon>
        <taxon>Methanosarcinales</taxon>
        <taxon>Methanosarcinaceae</taxon>
        <taxon>Methanohalophilus</taxon>
    </lineage>
</organism>
<dbReference type="AlphaFoldDB" id="A0A1L3Q0P5"/>
<dbReference type="GeneID" id="30582561"/>
<reference evidence="2 5" key="1">
    <citation type="submission" date="2016-10" db="EMBL/GenBank/DDBJ databases">
        <title>Methanohalophilus halophilus.</title>
        <authorList>
            <person name="L'haridon S."/>
        </authorList>
    </citation>
    <scope>NUCLEOTIDE SEQUENCE [LARGE SCALE GENOMIC DNA]</scope>
    <source>
        <strain evidence="2 5">Z-7982</strain>
    </source>
</reference>
<evidence type="ECO:0000313" key="6">
    <source>
        <dbReference type="Proteomes" id="UP000198669"/>
    </source>
</evidence>
<evidence type="ECO:0000313" key="4">
    <source>
        <dbReference type="EMBL" id="SDW07993.1"/>
    </source>
</evidence>
<evidence type="ECO:0000313" key="3">
    <source>
        <dbReference type="EMBL" id="RNI10686.1"/>
    </source>
</evidence>
<evidence type="ECO:0000256" key="1">
    <source>
        <dbReference type="SAM" id="Phobius"/>
    </source>
</evidence>